<sequence length="227" mass="25228">MKYEKYIIAGGNSTLLVRNCSADLRGLVCKKYLGEVEQVGFVDEFKGLPRLIMMGNELCVNGTIAFVRSLKNKSGFLYTSGVERPVEYVNINGDTSIKLSLPFYIKDRCVIFKGIGYLFADRDSLDSSETLAKMAEEYNLPAFGIVDYNSGRLRPIVYVKATNTIVEETSCGSGSIAMSIISRMKDIVQPTGEIISVEKNNNVFTITAKVEKVNNAVLMESENYLYD</sequence>
<dbReference type="Proteomes" id="UP000178870">
    <property type="component" value="Unassembled WGS sequence"/>
</dbReference>
<protein>
    <recommendedName>
        <fullName evidence="3">Diaminopimelate epimerase</fullName>
    </recommendedName>
</protein>
<name>A0A1F7YYN4_9BACT</name>
<evidence type="ECO:0000313" key="1">
    <source>
        <dbReference type="EMBL" id="OGM32304.1"/>
    </source>
</evidence>
<gene>
    <name evidence="1" type="ORF">A2803_04060</name>
</gene>
<accession>A0A1F7YYN4</accession>
<organism evidence="1 2">
    <name type="scientific">Candidatus Woesebacteria bacterium RIFCSPHIGHO2_01_FULL_44_21</name>
    <dbReference type="NCBI Taxonomy" id="1802503"/>
    <lineage>
        <taxon>Bacteria</taxon>
        <taxon>Candidatus Woeseibacteriota</taxon>
    </lineage>
</organism>
<evidence type="ECO:0000313" key="2">
    <source>
        <dbReference type="Proteomes" id="UP000178870"/>
    </source>
</evidence>
<evidence type="ECO:0008006" key="3">
    <source>
        <dbReference type="Google" id="ProtNLM"/>
    </source>
</evidence>
<dbReference type="AlphaFoldDB" id="A0A1F7YYN4"/>
<comment type="caution">
    <text evidence="1">The sequence shown here is derived from an EMBL/GenBank/DDBJ whole genome shotgun (WGS) entry which is preliminary data.</text>
</comment>
<proteinExistence type="predicted"/>
<reference evidence="1 2" key="1">
    <citation type="journal article" date="2016" name="Nat. Commun.">
        <title>Thousands of microbial genomes shed light on interconnected biogeochemical processes in an aquifer system.</title>
        <authorList>
            <person name="Anantharaman K."/>
            <person name="Brown C.T."/>
            <person name="Hug L.A."/>
            <person name="Sharon I."/>
            <person name="Castelle C.J."/>
            <person name="Probst A.J."/>
            <person name="Thomas B.C."/>
            <person name="Singh A."/>
            <person name="Wilkins M.J."/>
            <person name="Karaoz U."/>
            <person name="Brodie E.L."/>
            <person name="Williams K.H."/>
            <person name="Hubbard S.S."/>
            <person name="Banfield J.F."/>
        </authorList>
    </citation>
    <scope>NUCLEOTIDE SEQUENCE [LARGE SCALE GENOMIC DNA]</scope>
</reference>
<dbReference type="EMBL" id="MGGP01000016">
    <property type="protein sequence ID" value="OGM32304.1"/>
    <property type="molecule type" value="Genomic_DNA"/>
</dbReference>